<keyword evidence="6" id="KW-0472">Membrane</keyword>
<evidence type="ECO:0000256" key="1">
    <source>
        <dbReference type="ARBA" id="ARBA00022737"/>
    </source>
</evidence>
<evidence type="ECO:0000256" key="3">
    <source>
        <dbReference type="ARBA" id="ARBA00022803"/>
    </source>
</evidence>
<protein>
    <recommendedName>
        <fullName evidence="7">Cytochrome c-type biogenesis protein H TPR domain-containing protein</fullName>
    </recommendedName>
</protein>
<dbReference type="InterPro" id="IPR056413">
    <property type="entry name" value="TPR_CcmH_CycH"/>
</dbReference>
<dbReference type="PANTHER" id="PTHR47870">
    <property type="entry name" value="CYTOCHROME C-TYPE BIOGENESIS PROTEIN CCMH"/>
    <property type="match status" value="1"/>
</dbReference>
<evidence type="ECO:0000313" key="8">
    <source>
        <dbReference type="EMBL" id="QEA15189.1"/>
    </source>
</evidence>
<dbReference type="InterPro" id="IPR019734">
    <property type="entry name" value="TPR_rpt"/>
</dbReference>
<dbReference type="SUPFAM" id="SSF48452">
    <property type="entry name" value="TPR-like"/>
    <property type="match status" value="1"/>
</dbReference>
<dbReference type="PANTHER" id="PTHR47870:SF1">
    <property type="entry name" value="CYTOCHROME C-TYPE BIOGENESIS PROTEIN CCMH"/>
    <property type="match status" value="1"/>
</dbReference>
<evidence type="ECO:0000256" key="6">
    <source>
        <dbReference type="SAM" id="Phobius"/>
    </source>
</evidence>
<dbReference type="GO" id="GO:0017004">
    <property type="term" value="P:cytochrome complex assembly"/>
    <property type="evidence" value="ECO:0007669"/>
    <property type="project" value="UniProtKB-KW"/>
</dbReference>
<evidence type="ECO:0000313" key="9">
    <source>
        <dbReference type="Proteomes" id="UP000321172"/>
    </source>
</evidence>
<keyword evidence="1" id="KW-0677">Repeat</keyword>
<gene>
    <name evidence="8" type="ORF">FRF71_03000</name>
</gene>
<dbReference type="RefSeq" id="WP_147089170.1">
    <property type="nucleotide sequence ID" value="NZ_BAABJD010000001.1"/>
</dbReference>
<organism evidence="8 9">
    <name type="scientific">Novosphingobium ginsenosidimutans</name>
    <dbReference type="NCBI Taxonomy" id="1176536"/>
    <lineage>
        <taxon>Bacteria</taxon>
        <taxon>Pseudomonadati</taxon>
        <taxon>Pseudomonadota</taxon>
        <taxon>Alphaproteobacteria</taxon>
        <taxon>Sphingomonadales</taxon>
        <taxon>Sphingomonadaceae</taxon>
        <taxon>Novosphingobium</taxon>
    </lineage>
</organism>
<feature type="compositionally biased region" description="Basic and acidic residues" evidence="5">
    <location>
        <begin position="1"/>
        <end position="10"/>
    </location>
</feature>
<dbReference type="InterPro" id="IPR011990">
    <property type="entry name" value="TPR-like_helical_dom_sf"/>
</dbReference>
<evidence type="ECO:0000259" key="7">
    <source>
        <dbReference type="Pfam" id="PF23914"/>
    </source>
</evidence>
<accession>A0A5B8S0X1</accession>
<sequence>MRVWQSREDANGPTSETLPHSAGIGSRKLLIGSGVMVTAAIGLLVWQGTMGEEAPPPAAAPAGSNPQLADVDTMIAKLAARLETDRNDGEGFRMLGWSYLMTNRPQQALAPYRRAVELLPNQATVHSGYGEALVGVAAGKVTPEAKAAIDRALQLDPKEPRARYFAGLWLAQNGRAKEALDGWIELANAGPAEAPWQAEVQAKIRDEAAKQGIDVSGRLKVKVAAPASQAAPLGAVPPPDPAKAQAVQQLPPAQQAASVEAMVGGLAAKLKANPQDAKGWAMLVRSRMVLGQDRQAATDFATARKSLANDPAGLAEVNAAARAAEVPGS</sequence>
<dbReference type="InterPro" id="IPR051263">
    <property type="entry name" value="C-type_cytochrome_biogenesis"/>
</dbReference>
<dbReference type="OrthoDB" id="9815847at2"/>
<feature type="region of interest" description="Disordered" evidence="5">
    <location>
        <begin position="1"/>
        <end position="22"/>
    </location>
</feature>
<dbReference type="KEGG" id="ngf:FRF71_03000"/>
<dbReference type="PROSITE" id="PS50005">
    <property type="entry name" value="TPR"/>
    <property type="match status" value="1"/>
</dbReference>
<keyword evidence="3 4" id="KW-0802">TPR repeat</keyword>
<dbReference type="Pfam" id="PF23914">
    <property type="entry name" value="TPR_CcmH_CycH"/>
    <property type="match status" value="1"/>
</dbReference>
<evidence type="ECO:0000256" key="5">
    <source>
        <dbReference type="SAM" id="MobiDB-lite"/>
    </source>
</evidence>
<dbReference type="EMBL" id="CP042345">
    <property type="protein sequence ID" value="QEA15189.1"/>
    <property type="molecule type" value="Genomic_DNA"/>
</dbReference>
<dbReference type="Gene3D" id="1.25.40.10">
    <property type="entry name" value="Tetratricopeptide repeat domain"/>
    <property type="match status" value="2"/>
</dbReference>
<feature type="transmembrane region" description="Helical" evidence="6">
    <location>
        <begin position="29"/>
        <end position="46"/>
    </location>
</feature>
<proteinExistence type="predicted"/>
<keyword evidence="6" id="KW-0812">Transmembrane</keyword>
<keyword evidence="2" id="KW-0201">Cytochrome c-type biogenesis</keyword>
<evidence type="ECO:0000256" key="4">
    <source>
        <dbReference type="PROSITE-ProRule" id="PRU00339"/>
    </source>
</evidence>
<reference evidence="8 9" key="1">
    <citation type="journal article" date="2013" name="J. Microbiol. Biotechnol.">
        <title>Novosphingobium ginsenosidimutans sp. nov., with the ability to convert ginsenoside.</title>
        <authorList>
            <person name="Kim J.K."/>
            <person name="He D."/>
            <person name="Liu Q.M."/>
            <person name="Park H.Y."/>
            <person name="Jung M.S."/>
            <person name="Yoon M.H."/>
            <person name="Kim S.C."/>
            <person name="Im W.T."/>
        </authorList>
    </citation>
    <scope>NUCLEOTIDE SEQUENCE [LARGE SCALE GENOMIC DNA]</scope>
    <source>
        <strain evidence="8 9">FW-6</strain>
    </source>
</reference>
<keyword evidence="9" id="KW-1185">Reference proteome</keyword>
<dbReference type="AlphaFoldDB" id="A0A5B8S0X1"/>
<evidence type="ECO:0000256" key="2">
    <source>
        <dbReference type="ARBA" id="ARBA00022748"/>
    </source>
</evidence>
<keyword evidence="6" id="KW-1133">Transmembrane helix</keyword>
<feature type="domain" description="Cytochrome c-type biogenesis protein H TPR" evidence="7">
    <location>
        <begin position="63"/>
        <end position="192"/>
    </location>
</feature>
<feature type="repeat" description="TPR" evidence="4">
    <location>
        <begin position="89"/>
        <end position="122"/>
    </location>
</feature>
<dbReference type="Proteomes" id="UP000321172">
    <property type="component" value="Chromosome"/>
</dbReference>
<name>A0A5B8S0X1_9SPHN</name>